<evidence type="ECO:0000313" key="2">
    <source>
        <dbReference type="Proteomes" id="UP000198806"/>
    </source>
</evidence>
<dbReference type="EMBL" id="FOWD01000043">
    <property type="protein sequence ID" value="SFO58718.1"/>
    <property type="molecule type" value="Genomic_DNA"/>
</dbReference>
<dbReference type="RefSeq" id="WP_091688398.1">
    <property type="nucleotide sequence ID" value="NZ_BAABFM010000045.1"/>
</dbReference>
<dbReference type="PIRSF" id="PIRSF034981">
    <property type="entry name" value="Eut_put"/>
    <property type="match status" value="1"/>
</dbReference>
<keyword evidence="2" id="KW-1185">Reference proteome</keyword>
<dbReference type="Proteomes" id="UP000198806">
    <property type="component" value="Unassembled WGS sequence"/>
</dbReference>
<accession>A0A1I5IDL0</accession>
<evidence type="ECO:0000313" key="1">
    <source>
        <dbReference type="EMBL" id="SFO58718.1"/>
    </source>
</evidence>
<sequence length="240" mass="27488">MYEDIIEEVMKEVLHRLWSYENTSIQKTALLVLSDGRHPLSEVITKEYNLLIPDTDGSKKTEDLYSMVSCAEVILATSVTVKQLINLALLSGEGYLEEAIRYALLLGKRIFVLEEGLEYRSYKATANKTFYRRLLEYEECLRQYGIIFTSESTFPFSEKQGKQTLLRKQQGDSKGITSFTKAAIDGIEEQVELKKKLILEKDLINLNIKSQAAICIEKDSIITPSALDYARAHHMRFIKM</sequence>
<dbReference type="InterPro" id="IPR013372">
    <property type="entry name" value="Eut_put"/>
</dbReference>
<dbReference type="OrthoDB" id="6197337at2"/>
<organism evidence="1 2">
    <name type="scientific">Anaerocolumna aminovalerica</name>
    <dbReference type="NCBI Taxonomy" id="1527"/>
    <lineage>
        <taxon>Bacteria</taxon>
        <taxon>Bacillati</taxon>
        <taxon>Bacillota</taxon>
        <taxon>Clostridia</taxon>
        <taxon>Lachnospirales</taxon>
        <taxon>Lachnospiraceae</taxon>
        <taxon>Anaerocolumna</taxon>
    </lineage>
</organism>
<dbReference type="STRING" id="1527.SAMN04489757_14317"/>
<protein>
    <submittedName>
        <fullName evidence="1">Ethanolamine utilization protein</fullName>
    </submittedName>
</protein>
<dbReference type="AlphaFoldDB" id="A0A1I5IDL0"/>
<proteinExistence type="predicted"/>
<reference evidence="1 2" key="1">
    <citation type="submission" date="2016-10" db="EMBL/GenBank/DDBJ databases">
        <authorList>
            <person name="de Groot N.N."/>
        </authorList>
    </citation>
    <scope>NUCLEOTIDE SEQUENCE [LARGE SCALE GENOMIC DNA]</scope>
    <source>
        <strain evidence="1 2">DSM 1283</strain>
    </source>
</reference>
<gene>
    <name evidence="1" type="ORF">SAMN04489757_14317</name>
</gene>
<name>A0A1I5IDL0_9FIRM</name>